<protein>
    <submittedName>
        <fullName evidence="2">Uncharacterized protein</fullName>
    </submittedName>
</protein>
<comment type="caution">
    <text evidence="2">The sequence shown here is derived from an EMBL/GenBank/DDBJ whole genome shotgun (WGS) entry which is preliminary data.</text>
</comment>
<dbReference type="Proteomes" id="UP001189429">
    <property type="component" value="Unassembled WGS sequence"/>
</dbReference>
<accession>A0ABN9T9B7</accession>
<feature type="non-terminal residue" evidence="2">
    <location>
        <position position="348"/>
    </location>
</feature>
<feature type="non-terminal residue" evidence="2">
    <location>
        <position position="1"/>
    </location>
</feature>
<organism evidence="2 3">
    <name type="scientific">Prorocentrum cordatum</name>
    <dbReference type="NCBI Taxonomy" id="2364126"/>
    <lineage>
        <taxon>Eukaryota</taxon>
        <taxon>Sar</taxon>
        <taxon>Alveolata</taxon>
        <taxon>Dinophyceae</taxon>
        <taxon>Prorocentrales</taxon>
        <taxon>Prorocentraceae</taxon>
        <taxon>Prorocentrum</taxon>
    </lineage>
</organism>
<evidence type="ECO:0000313" key="2">
    <source>
        <dbReference type="EMBL" id="CAK0841698.1"/>
    </source>
</evidence>
<gene>
    <name evidence="2" type="ORF">PCOR1329_LOCUS36840</name>
</gene>
<sequence>RGAAQVAEDGQEHRGGHCSSGAVTRERVEEALLAMQDAAALRAKPSASEAKRLLAAKGTEGNMLARRAGDFSKARNVGCRPAVGFYSGITMVLDGGPVVDAAGGAAVARPMKSQSQEAVFEQLEDARSEFAAACERACMVEAKAARLGKDLAEPHDDIDLMQREFVDTKVIANTKVTATDADLAMNDGLFRKIREPSAELQTALEAERAKVKQQAAGADLATLLAQDTTAAPGYEVRGERGPEQWRQGRAAPQVVPEVLRDSLEAPRVASGVSSKCKWSVGAAIVAARVDDVFCATHLRGHVRSPARAPVSGCSPCSTFVGIEDRPLFNVRLGICAAAEVAILCVTSE</sequence>
<evidence type="ECO:0000256" key="1">
    <source>
        <dbReference type="SAM" id="MobiDB-lite"/>
    </source>
</evidence>
<dbReference type="EMBL" id="CAUYUJ010014476">
    <property type="protein sequence ID" value="CAK0841698.1"/>
    <property type="molecule type" value="Genomic_DNA"/>
</dbReference>
<evidence type="ECO:0000313" key="3">
    <source>
        <dbReference type="Proteomes" id="UP001189429"/>
    </source>
</evidence>
<keyword evidence="3" id="KW-1185">Reference proteome</keyword>
<proteinExistence type="predicted"/>
<reference evidence="2" key="1">
    <citation type="submission" date="2023-10" db="EMBL/GenBank/DDBJ databases">
        <authorList>
            <person name="Chen Y."/>
            <person name="Shah S."/>
            <person name="Dougan E. K."/>
            <person name="Thang M."/>
            <person name="Chan C."/>
        </authorList>
    </citation>
    <scope>NUCLEOTIDE SEQUENCE [LARGE SCALE GENOMIC DNA]</scope>
</reference>
<feature type="region of interest" description="Disordered" evidence="1">
    <location>
        <begin position="1"/>
        <end position="22"/>
    </location>
</feature>
<name>A0ABN9T9B7_9DINO</name>